<dbReference type="GO" id="GO:0000976">
    <property type="term" value="F:transcription cis-regulatory region binding"/>
    <property type="evidence" value="ECO:0007669"/>
    <property type="project" value="TreeGrafter"/>
</dbReference>
<evidence type="ECO:0000259" key="9">
    <source>
        <dbReference type="PROSITE" id="PS51755"/>
    </source>
</evidence>
<feature type="domain" description="OmpR/PhoB-type" evidence="9">
    <location>
        <begin position="127"/>
        <end position="229"/>
    </location>
</feature>
<evidence type="ECO:0000313" key="10">
    <source>
        <dbReference type="EMBL" id="KRK43612.1"/>
    </source>
</evidence>
<dbReference type="CDD" id="cd17574">
    <property type="entry name" value="REC_OmpR"/>
    <property type="match status" value="1"/>
</dbReference>
<evidence type="ECO:0000313" key="11">
    <source>
        <dbReference type="Proteomes" id="UP000050964"/>
    </source>
</evidence>
<dbReference type="Pfam" id="PF00072">
    <property type="entry name" value="Response_reg"/>
    <property type="match status" value="1"/>
</dbReference>
<dbReference type="FunFam" id="3.40.50.2300:FF:000001">
    <property type="entry name" value="DNA-binding response regulator PhoB"/>
    <property type="match status" value="1"/>
</dbReference>
<evidence type="ECO:0000256" key="6">
    <source>
        <dbReference type="PROSITE-ProRule" id="PRU00169"/>
    </source>
</evidence>
<dbReference type="EMBL" id="AZDB01000006">
    <property type="protein sequence ID" value="KRK43612.1"/>
    <property type="molecule type" value="Genomic_DNA"/>
</dbReference>
<dbReference type="InterPro" id="IPR011006">
    <property type="entry name" value="CheY-like_superfamily"/>
</dbReference>
<dbReference type="InterPro" id="IPR001789">
    <property type="entry name" value="Sig_transdc_resp-reg_receiver"/>
</dbReference>
<evidence type="ECO:0000256" key="4">
    <source>
        <dbReference type="ARBA" id="ARBA00023125"/>
    </source>
</evidence>
<sequence>MEITRSQTMKKKILVVDDEPSILELIEYNLESNDYQVSTATDGQMALDKVNASDFDLMLLDQMLPKLSGIDVLKKMRQTGNLTPVIFLTAVDSEDNKIEGLISGADDYVTKPFSIKELLARIEVVLRRTAHQEKEKSFQLNTDVKGLMIDGNEIPLTKKEYELLSFLIRNKGIVVSREQIFDNVWGINSNSQMRMVDIQISHLRDKIEQDTKDPQIIKTVHGFGYILEV</sequence>
<evidence type="ECO:0000256" key="1">
    <source>
        <dbReference type="ARBA" id="ARBA00022553"/>
    </source>
</evidence>
<dbReference type="CDD" id="cd00383">
    <property type="entry name" value="trans_reg_C"/>
    <property type="match status" value="1"/>
</dbReference>
<dbReference type="GO" id="GO:0032993">
    <property type="term" value="C:protein-DNA complex"/>
    <property type="evidence" value="ECO:0007669"/>
    <property type="project" value="TreeGrafter"/>
</dbReference>
<evidence type="ECO:0000256" key="3">
    <source>
        <dbReference type="ARBA" id="ARBA00023015"/>
    </source>
</evidence>
<evidence type="ECO:0000256" key="7">
    <source>
        <dbReference type="PROSITE-ProRule" id="PRU01091"/>
    </source>
</evidence>
<gene>
    <name evidence="10" type="ORF">FD26_GL001821</name>
</gene>
<dbReference type="Gene3D" id="1.10.10.10">
    <property type="entry name" value="Winged helix-like DNA-binding domain superfamily/Winged helix DNA-binding domain"/>
    <property type="match status" value="1"/>
</dbReference>
<keyword evidence="2" id="KW-0902">Two-component regulatory system</keyword>
<dbReference type="PROSITE" id="PS50110">
    <property type="entry name" value="RESPONSE_REGULATORY"/>
    <property type="match status" value="1"/>
</dbReference>
<keyword evidence="4 7" id="KW-0238">DNA-binding</keyword>
<dbReference type="InterPro" id="IPR039420">
    <property type="entry name" value="WalR-like"/>
</dbReference>
<evidence type="ECO:0000256" key="5">
    <source>
        <dbReference type="ARBA" id="ARBA00023163"/>
    </source>
</evidence>
<dbReference type="PROSITE" id="PS51755">
    <property type="entry name" value="OMPR_PHOB"/>
    <property type="match status" value="1"/>
</dbReference>
<reference evidence="10 11" key="1">
    <citation type="journal article" date="2015" name="Genome Announc.">
        <title>Expanding the biotechnology potential of lactobacilli through comparative genomics of 213 strains and associated genera.</title>
        <authorList>
            <person name="Sun Z."/>
            <person name="Harris H.M."/>
            <person name="McCann A."/>
            <person name="Guo C."/>
            <person name="Argimon S."/>
            <person name="Zhang W."/>
            <person name="Yang X."/>
            <person name="Jeffery I.B."/>
            <person name="Cooney J.C."/>
            <person name="Kagawa T.F."/>
            <person name="Liu W."/>
            <person name="Song Y."/>
            <person name="Salvetti E."/>
            <person name="Wrobel A."/>
            <person name="Rasinkangas P."/>
            <person name="Parkhill J."/>
            <person name="Rea M.C."/>
            <person name="O'Sullivan O."/>
            <person name="Ritari J."/>
            <person name="Douillard F.P."/>
            <person name="Paul Ross R."/>
            <person name="Yang R."/>
            <person name="Briner A.E."/>
            <person name="Felis G.E."/>
            <person name="de Vos W.M."/>
            <person name="Barrangou R."/>
            <person name="Klaenhammer T.R."/>
            <person name="Caufield P.W."/>
            <person name="Cui Y."/>
            <person name="Zhang H."/>
            <person name="O'Toole P.W."/>
        </authorList>
    </citation>
    <scope>NUCLEOTIDE SEQUENCE [LARGE SCALE GENOMIC DNA]</scope>
    <source>
        <strain evidence="10 11">JCM 15951</strain>
    </source>
</reference>
<feature type="modified residue" description="4-aspartylphosphate" evidence="6">
    <location>
        <position position="61"/>
    </location>
</feature>
<dbReference type="SMART" id="SM00862">
    <property type="entry name" value="Trans_reg_C"/>
    <property type="match status" value="1"/>
</dbReference>
<proteinExistence type="predicted"/>
<evidence type="ECO:0000256" key="2">
    <source>
        <dbReference type="ARBA" id="ARBA00023012"/>
    </source>
</evidence>
<dbReference type="AlphaFoldDB" id="A0A837RKW8"/>
<dbReference type="Gene3D" id="6.10.250.690">
    <property type="match status" value="1"/>
</dbReference>
<keyword evidence="5" id="KW-0804">Transcription</keyword>
<dbReference type="SUPFAM" id="SSF52172">
    <property type="entry name" value="CheY-like"/>
    <property type="match status" value="1"/>
</dbReference>
<protein>
    <submittedName>
        <fullName evidence="10">OmpR family DNA-binding response regulator</fullName>
    </submittedName>
</protein>
<name>A0A837RKW8_9LACO</name>
<dbReference type="SUPFAM" id="SSF46894">
    <property type="entry name" value="C-terminal effector domain of the bipartite response regulators"/>
    <property type="match status" value="1"/>
</dbReference>
<dbReference type="SMART" id="SM00448">
    <property type="entry name" value="REC"/>
    <property type="match status" value="1"/>
</dbReference>
<accession>A0A837RKW8</accession>
<feature type="DNA-binding region" description="OmpR/PhoB-type" evidence="7">
    <location>
        <begin position="127"/>
        <end position="229"/>
    </location>
</feature>
<dbReference type="InterPro" id="IPR001867">
    <property type="entry name" value="OmpR/PhoB-type_DNA-bd"/>
</dbReference>
<keyword evidence="1 6" id="KW-0597">Phosphoprotein</keyword>
<dbReference type="GO" id="GO:0005829">
    <property type="term" value="C:cytosol"/>
    <property type="evidence" value="ECO:0007669"/>
    <property type="project" value="TreeGrafter"/>
</dbReference>
<dbReference type="GO" id="GO:0000156">
    <property type="term" value="F:phosphorelay response regulator activity"/>
    <property type="evidence" value="ECO:0007669"/>
    <property type="project" value="TreeGrafter"/>
</dbReference>
<dbReference type="InterPro" id="IPR016032">
    <property type="entry name" value="Sig_transdc_resp-reg_C-effctor"/>
</dbReference>
<comment type="caution">
    <text evidence="10">The sequence shown here is derived from an EMBL/GenBank/DDBJ whole genome shotgun (WGS) entry which is preliminary data.</text>
</comment>
<keyword evidence="3" id="KW-0805">Transcription regulation</keyword>
<dbReference type="Proteomes" id="UP000050964">
    <property type="component" value="Unassembled WGS sequence"/>
</dbReference>
<dbReference type="GO" id="GO:0006355">
    <property type="term" value="P:regulation of DNA-templated transcription"/>
    <property type="evidence" value="ECO:0007669"/>
    <property type="project" value="InterPro"/>
</dbReference>
<dbReference type="InterPro" id="IPR036388">
    <property type="entry name" value="WH-like_DNA-bd_sf"/>
</dbReference>
<feature type="domain" description="Response regulatory" evidence="8">
    <location>
        <begin position="12"/>
        <end position="126"/>
    </location>
</feature>
<organism evidence="10 11">
    <name type="scientific">Companilactobacillus crustorum JCM 15951</name>
    <dbReference type="NCBI Taxonomy" id="1423737"/>
    <lineage>
        <taxon>Bacteria</taxon>
        <taxon>Bacillati</taxon>
        <taxon>Bacillota</taxon>
        <taxon>Bacilli</taxon>
        <taxon>Lactobacillales</taxon>
        <taxon>Lactobacillaceae</taxon>
        <taxon>Companilactobacillus</taxon>
    </lineage>
</organism>
<dbReference type="Gene3D" id="3.40.50.2300">
    <property type="match status" value="1"/>
</dbReference>
<evidence type="ECO:0000259" key="8">
    <source>
        <dbReference type="PROSITE" id="PS50110"/>
    </source>
</evidence>
<dbReference type="PANTHER" id="PTHR48111:SF73">
    <property type="entry name" value="ALKALINE PHOSPHATASE SYNTHESIS TRANSCRIPTIONAL REGULATORY PROTEIN PHOP"/>
    <property type="match status" value="1"/>
</dbReference>
<dbReference type="Pfam" id="PF00486">
    <property type="entry name" value="Trans_reg_C"/>
    <property type="match status" value="1"/>
</dbReference>
<dbReference type="PANTHER" id="PTHR48111">
    <property type="entry name" value="REGULATOR OF RPOS"/>
    <property type="match status" value="1"/>
</dbReference>